<evidence type="ECO:0000313" key="3">
    <source>
        <dbReference type="Proteomes" id="UP000095247"/>
    </source>
</evidence>
<reference evidence="2 3" key="1">
    <citation type="submission" date="2016-08" db="EMBL/GenBank/DDBJ databases">
        <title>Characterization and recognition of Brachyspira hampsonii sp. nov., a novel intestinal spirochete that is pathogenic to pigs.</title>
        <authorList>
            <person name="Mirajkar N."/>
            <person name="La T."/>
            <person name="Phillips N."/>
            <person name="Hampson D."/>
            <person name="Gebhart C."/>
        </authorList>
    </citation>
    <scope>NUCLEOTIDE SEQUENCE [LARGE SCALE GENOMIC DNA]</scope>
    <source>
        <strain evidence="2 3">P280/1</strain>
    </source>
</reference>
<dbReference type="GO" id="GO:0016787">
    <property type="term" value="F:hydrolase activity"/>
    <property type="evidence" value="ECO:0007669"/>
    <property type="project" value="UniProtKB-KW"/>
</dbReference>
<accession>A0A1E5NFK6</accession>
<dbReference type="Proteomes" id="UP000095247">
    <property type="component" value="Unassembled WGS sequence"/>
</dbReference>
<dbReference type="RefSeq" id="WP_069726421.1">
    <property type="nucleotide sequence ID" value="NZ_MDCO01000009.1"/>
</dbReference>
<proteinExistence type="predicted"/>
<dbReference type="AlphaFoldDB" id="A0A1E5NFK6"/>
<gene>
    <name evidence="2" type="ORF">BFL38_08845</name>
</gene>
<dbReference type="Pfam" id="PF01863">
    <property type="entry name" value="YgjP-like"/>
    <property type="match status" value="1"/>
</dbReference>
<feature type="domain" description="YgjP-like metallopeptidase" evidence="1">
    <location>
        <begin position="15"/>
        <end position="229"/>
    </location>
</feature>
<keyword evidence="2" id="KW-0378">Hydrolase</keyword>
<dbReference type="CDD" id="cd07344">
    <property type="entry name" value="M48_yhfN_like"/>
    <property type="match status" value="1"/>
</dbReference>
<dbReference type="PANTHER" id="PTHR30399:SF1">
    <property type="entry name" value="UTP PYROPHOSPHATASE"/>
    <property type="match status" value="1"/>
</dbReference>
<comment type="caution">
    <text evidence="2">The sequence shown here is derived from an EMBL/GenBank/DDBJ whole genome shotgun (WGS) entry which is preliminary data.</text>
</comment>
<evidence type="ECO:0000259" key="1">
    <source>
        <dbReference type="Pfam" id="PF01863"/>
    </source>
</evidence>
<dbReference type="PANTHER" id="PTHR30399">
    <property type="entry name" value="UNCHARACTERIZED PROTEIN YGJP"/>
    <property type="match status" value="1"/>
</dbReference>
<sequence length="235" mass="28269">MQTTSEIIIEYKKIKNIYIRVKPDLNIYVTAPKRASKKYIYELIEKRREWIEERKEAIKKKNSFDISKKELASGNEVYYLGKSYMLKVLKCNKENIILAGRMMYMYVNIKDKEEYKNSDIRKKHILLDTWYKKEALKLFDSLIKKYSAMMNLEINTFTVKKLKSKWGSCDINKKHLTFNLELMKYPISAIEYIVLHELSHLLQANHSKKFYNIVSLYMPEWKKEKKILDTFFTNL</sequence>
<organism evidence="2 3">
    <name type="scientific">Brachyspira hampsonii</name>
    <dbReference type="NCBI Taxonomy" id="1287055"/>
    <lineage>
        <taxon>Bacteria</taxon>
        <taxon>Pseudomonadati</taxon>
        <taxon>Spirochaetota</taxon>
        <taxon>Spirochaetia</taxon>
        <taxon>Brachyspirales</taxon>
        <taxon>Brachyspiraceae</taxon>
        <taxon>Brachyspira</taxon>
    </lineage>
</organism>
<dbReference type="EMBL" id="MDCO01000009">
    <property type="protein sequence ID" value="OEJ14928.1"/>
    <property type="molecule type" value="Genomic_DNA"/>
</dbReference>
<name>A0A1E5NFK6_9SPIR</name>
<protein>
    <submittedName>
        <fullName evidence="2">Metal-dependent hydrolase</fullName>
    </submittedName>
</protein>
<evidence type="ECO:0000313" key="2">
    <source>
        <dbReference type="EMBL" id="OEJ14928.1"/>
    </source>
</evidence>
<dbReference type="InterPro" id="IPR002725">
    <property type="entry name" value="YgjP-like_metallopeptidase"/>
</dbReference>
<dbReference type="Gene3D" id="3.30.2010.10">
    <property type="entry name" value="Metalloproteases ('zincins'), catalytic domain"/>
    <property type="match status" value="1"/>
</dbReference>
<dbReference type="InterPro" id="IPR053136">
    <property type="entry name" value="UTP_pyrophosphatase-like"/>
</dbReference>